<accession>H2XS98</accession>
<name>H2XS98_CIOIN</name>
<proteinExistence type="predicted"/>
<dbReference type="InParanoid" id="H2XS98"/>
<dbReference type="HOGENOM" id="CLU_1083860_0_0_1"/>
<dbReference type="Proteomes" id="UP000008144">
    <property type="component" value="Chromosome 1"/>
</dbReference>
<reference evidence="2" key="1">
    <citation type="journal article" date="2002" name="Science">
        <title>The draft genome of Ciona intestinalis: insights into chordate and vertebrate origins.</title>
        <authorList>
            <person name="Dehal P."/>
            <person name="Satou Y."/>
            <person name="Campbell R.K."/>
            <person name="Chapman J."/>
            <person name="Degnan B."/>
            <person name="De Tomaso A."/>
            <person name="Davidson B."/>
            <person name="Di Gregorio A."/>
            <person name="Gelpke M."/>
            <person name="Goodstein D.M."/>
            <person name="Harafuji N."/>
            <person name="Hastings K.E."/>
            <person name="Ho I."/>
            <person name="Hotta K."/>
            <person name="Huang W."/>
            <person name="Kawashima T."/>
            <person name="Lemaire P."/>
            <person name="Martinez D."/>
            <person name="Meinertzhagen I.A."/>
            <person name="Necula S."/>
            <person name="Nonaka M."/>
            <person name="Putnam N."/>
            <person name="Rash S."/>
            <person name="Saiga H."/>
            <person name="Satake M."/>
            <person name="Terry A."/>
            <person name="Yamada L."/>
            <person name="Wang H.G."/>
            <person name="Awazu S."/>
            <person name="Azumi K."/>
            <person name="Boore J."/>
            <person name="Branno M."/>
            <person name="Chin-Bow S."/>
            <person name="DeSantis R."/>
            <person name="Doyle S."/>
            <person name="Francino P."/>
            <person name="Keys D.N."/>
            <person name="Haga S."/>
            <person name="Hayashi H."/>
            <person name="Hino K."/>
            <person name="Imai K.S."/>
            <person name="Inaba K."/>
            <person name="Kano S."/>
            <person name="Kobayashi K."/>
            <person name="Kobayashi M."/>
            <person name="Lee B.I."/>
            <person name="Makabe K.W."/>
            <person name="Manohar C."/>
            <person name="Matassi G."/>
            <person name="Medina M."/>
            <person name="Mochizuki Y."/>
            <person name="Mount S."/>
            <person name="Morishita T."/>
            <person name="Miura S."/>
            <person name="Nakayama A."/>
            <person name="Nishizaka S."/>
            <person name="Nomoto H."/>
            <person name="Ohta F."/>
            <person name="Oishi K."/>
            <person name="Rigoutsos I."/>
            <person name="Sano M."/>
            <person name="Sasaki A."/>
            <person name="Sasakura Y."/>
            <person name="Shoguchi E."/>
            <person name="Shin-i T."/>
            <person name="Spagnuolo A."/>
            <person name="Stainier D."/>
            <person name="Suzuki M.M."/>
            <person name="Tassy O."/>
            <person name="Takatori N."/>
            <person name="Tokuoka M."/>
            <person name="Yagi K."/>
            <person name="Yoshizaki F."/>
            <person name="Wada S."/>
            <person name="Zhang C."/>
            <person name="Hyatt P.D."/>
            <person name="Larimer F."/>
            <person name="Detter C."/>
            <person name="Doggett N."/>
            <person name="Glavina T."/>
            <person name="Hawkins T."/>
            <person name="Richardson P."/>
            <person name="Lucas S."/>
            <person name="Kohara Y."/>
            <person name="Levine M."/>
            <person name="Satoh N."/>
            <person name="Rokhsar D.S."/>
        </authorList>
    </citation>
    <scope>NUCLEOTIDE SEQUENCE [LARGE SCALE GENOMIC DNA]</scope>
</reference>
<dbReference type="EMBL" id="EAAA01000383">
    <property type="status" value="NOT_ANNOTATED_CDS"/>
    <property type="molecule type" value="Genomic_DNA"/>
</dbReference>
<protein>
    <submittedName>
        <fullName evidence="1">Uncharacterized protein</fullName>
    </submittedName>
</protein>
<reference evidence="1" key="2">
    <citation type="journal article" date="2008" name="Genome Biol.">
        <title>Improved genome assembly and evidence-based global gene model set for the chordate Ciona intestinalis: new insight into intron and operon populations.</title>
        <authorList>
            <person name="Satou Y."/>
            <person name="Mineta K."/>
            <person name="Ogasawara M."/>
            <person name="Sasakura Y."/>
            <person name="Shoguchi E."/>
            <person name="Ueno K."/>
            <person name="Yamada L."/>
            <person name="Matsumoto J."/>
            <person name="Wasserscheid J."/>
            <person name="Dewar K."/>
            <person name="Wiley G.B."/>
            <person name="Macmil S.L."/>
            <person name="Roe B.A."/>
            <person name="Zeller R.W."/>
            <person name="Hastings K.E."/>
            <person name="Lemaire P."/>
            <person name="Lindquist E."/>
            <person name="Endo T."/>
            <person name="Hotta K."/>
            <person name="Inaba K."/>
        </authorList>
    </citation>
    <scope>NUCLEOTIDE SEQUENCE [LARGE SCALE GENOMIC DNA]</scope>
    <source>
        <strain evidence="1">wild type</strain>
    </source>
</reference>
<sequence>MLQAEIIEKAERQEILAPDDKEELFAFVLSYMSEAKGKFDNELPKIQKQLCTEYEATTASTKKKNKARENETSGQSISDIELLPKWIDQVMFKLESNLATDRENEMSFDRLAFDGYRNIEGLVNEINQDIEVGKSNLKSLLISKGARKNWVETVFRKKEQKLEKSSMETTQQTETLKRRHVKQDNTGVQLLDKIFYSQQEVRTKETICFYCQQSQNMSDVQTRMIKELLESRISEHLRMEQLMKEASEAVPQGVTEE</sequence>
<reference evidence="1" key="4">
    <citation type="submission" date="2025-09" db="UniProtKB">
        <authorList>
            <consortium name="Ensembl"/>
        </authorList>
    </citation>
    <scope>IDENTIFICATION</scope>
</reference>
<dbReference type="Ensembl" id="ENSCINT00000034151.1">
    <property type="protein sequence ID" value="ENSCINP00000032532.1"/>
    <property type="gene ID" value="ENSCING00000021388.1"/>
</dbReference>
<reference evidence="1" key="3">
    <citation type="submission" date="2025-08" db="UniProtKB">
        <authorList>
            <consortium name="Ensembl"/>
        </authorList>
    </citation>
    <scope>IDENTIFICATION</scope>
</reference>
<keyword evidence="2" id="KW-1185">Reference proteome</keyword>
<evidence type="ECO:0000313" key="2">
    <source>
        <dbReference type="Proteomes" id="UP000008144"/>
    </source>
</evidence>
<dbReference type="AlphaFoldDB" id="H2XS98"/>
<evidence type="ECO:0000313" key="1">
    <source>
        <dbReference type="Ensembl" id="ENSCINP00000032532.1"/>
    </source>
</evidence>
<organism evidence="1 2">
    <name type="scientific">Ciona intestinalis</name>
    <name type="common">Transparent sea squirt</name>
    <name type="synonym">Ascidia intestinalis</name>
    <dbReference type="NCBI Taxonomy" id="7719"/>
    <lineage>
        <taxon>Eukaryota</taxon>
        <taxon>Metazoa</taxon>
        <taxon>Chordata</taxon>
        <taxon>Tunicata</taxon>
        <taxon>Ascidiacea</taxon>
        <taxon>Phlebobranchia</taxon>
        <taxon>Cionidae</taxon>
        <taxon>Ciona</taxon>
    </lineage>
</organism>